<organism evidence="2 3">
    <name type="scientific">Bactrocera dorsalis</name>
    <name type="common">Oriental fruit fly</name>
    <name type="synonym">Dacus dorsalis</name>
    <dbReference type="NCBI Taxonomy" id="27457"/>
    <lineage>
        <taxon>Eukaryota</taxon>
        <taxon>Metazoa</taxon>
        <taxon>Ecdysozoa</taxon>
        <taxon>Arthropoda</taxon>
        <taxon>Hexapoda</taxon>
        <taxon>Insecta</taxon>
        <taxon>Pterygota</taxon>
        <taxon>Neoptera</taxon>
        <taxon>Endopterygota</taxon>
        <taxon>Diptera</taxon>
        <taxon>Brachycera</taxon>
        <taxon>Muscomorpha</taxon>
        <taxon>Tephritoidea</taxon>
        <taxon>Tephritidae</taxon>
        <taxon>Bactrocera</taxon>
        <taxon>Bactrocera</taxon>
    </lineage>
</organism>
<protein>
    <submittedName>
        <fullName evidence="3">Uncharacterized protein LOC105228438</fullName>
    </submittedName>
</protein>
<evidence type="ECO:0000313" key="2">
    <source>
        <dbReference type="Proteomes" id="UP001652620"/>
    </source>
</evidence>
<keyword evidence="1" id="KW-1133">Transmembrane helix</keyword>
<dbReference type="InParanoid" id="A0A6I9V9C8"/>
<gene>
    <name evidence="3" type="primary">LOC105228438</name>
</gene>
<accession>A0A6I9V9C8</accession>
<keyword evidence="1" id="KW-0812">Transmembrane</keyword>
<proteinExistence type="predicted"/>
<dbReference type="GeneID" id="105228438"/>
<dbReference type="AlphaFoldDB" id="A0A6I9V9C8"/>
<feature type="transmembrane region" description="Helical" evidence="1">
    <location>
        <begin position="15"/>
        <end position="35"/>
    </location>
</feature>
<keyword evidence="1" id="KW-0472">Membrane</keyword>
<dbReference type="Proteomes" id="UP001652620">
    <property type="component" value="Chromosome 3"/>
</dbReference>
<name>A0A6I9V9C8_BACDO</name>
<dbReference type="OrthoDB" id="8118226at2759"/>
<reference evidence="3" key="1">
    <citation type="submission" date="2025-08" db="UniProtKB">
        <authorList>
            <consortium name="RefSeq"/>
        </authorList>
    </citation>
    <scope>IDENTIFICATION</scope>
    <source>
        <tissue evidence="3">Adult</tissue>
    </source>
</reference>
<keyword evidence="2" id="KW-1185">Reference proteome</keyword>
<evidence type="ECO:0000256" key="1">
    <source>
        <dbReference type="SAM" id="Phobius"/>
    </source>
</evidence>
<evidence type="ECO:0000313" key="3">
    <source>
        <dbReference type="RefSeq" id="XP_011206573.1"/>
    </source>
</evidence>
<sequence>MGKVLCLGYQVSRVLLGWLGATLSIIGIILLYFCLENPDILARWLMSLADDQAKIDYKELRRDVVWSCVLYIVLSFVNLMTSLGLIFGINKYCVPSLKYPFIHLIKKQDKVVIYKLATALPAGSGRPSKTFNV</sequence>
<feature type="transmembrane region" description="Helical" evidence="1">
    <location>
        <begin position="64"/>
        <end position="89"/>
    </location>
</feature>
<dbReference type="KEGG" id="bdr:105228438"/>
<dbReference type="RefSeq" id="XP_011206573.1">
    <property type="nucleotide sequence ID" value="XM_011208271.4"/>
</dbReference>